<organism evidence="2">
    <name type="scientific">Notodromas monacha</name>
    <dbReference type="NCBI Taxonomy" id="399045"/>
    <lineage>
        <taxon>Eukaryota</taxon>
        <taxon>Metazoa</taxon>
        <taxon>Ecdysozoa</taxon>
        <taxon>Arthropoda</taxon>
        <taxon>Crustacea</taxon>
        <taxon>Oligostraca</taxon>
        <taxon>Ostracoda</taxon>
        <taxon>Podocopa</taxon>
        <taxon>Podocopida</taxon>
        <taxon>Cypridocopina</taxon>
        <taxon>Cypridoidea</taxon>
        <taxon>Cyprididae</taxon>
        <taxon>Notodromas</taxon>
    </lineage>
</organism>
<dbReference type="SUPFAM" id="SSF50494">
    <property type="entry name" value="Trypsin-like serine proteases"/>
    <property type="match status" value="1"/>
</dbReference>
<dbReference type="EMBL" id="OA883307">
    <property type="protein sequence ID" value="CAD7278566.1"/>
    <property type="molecule type" value="Genomic_DNA"/>
</dbReference>
<dbReference type="PROSITE" id="PS00134">
    <property type="entry name" value="TRYPSIN_HIS"/>
    <property type="match status" value="1"/>
</dbReference>
<dbReference type="OrthoDB" id="5565075at2759"/>
<dbReference type="Gene3D" id="2.40.10.10">
    <property type="entry name" value="Trypsin-like serine proteases"/>
    <property type="match status" value="2"/>
</dbReference>
<dbReference type="Pfam" id="PF00089">
    <property type="entry name" value="Trypsin"/>
    <property type="match status" value="1"/>
</dbReference>
<gene>
    <name evidence="2" type="ORF">NMOB1V02_LOCUS6265</name>
</gene>
<dbReference type="InterPro" id="IPR009003">
    <property type="entry name" value="Peptidase_S1_PA"/>
</dbReference>
<sequence length="348" mass="39152">MPGVTAVYQISPSFAEYFFSVDRNSGSNIYPYSIIRWHKEQVTVYPNKPDPIKDLPGSQPGRLLLGGRKLSPEDAYHRRYIVRIESFFSLQPGSDLNSDTGIIHHCSGVLIKSSWVLSAAHCFQDDARNLCTRVTTFSGARAKGDTSWRMPGISFTAECSETAFPHPEWDPSTLHNDIALLKFVPADKRTPLATMPMWYFTYPYLNGQVVGYDVIDDADANEDNDRAMRMSNDNTNSRIAETYYSNRQRWALHSADIYVDGNLVCMYTSLRRYLSFYQVCFKNAQDNIGICNGIGGAPIFIRLRNADHLVGISSIGMVSKNGACQPNTPNVATRVSHYLPWIEEITSM</sequence>
<dbReference type="GO" id="GO:0006508">
    <property type="term" value="P:proteolysis"/>
    <property type="evidence" value="ECO:0007669"/>
    <property type="project" value="InterPro"/>
</dbReference>
<dbReference type="GO" id="GO:0004252">
    <property type="term" value="F:serine-type endopeptidase activity"/>
    <property type="evidence" value="ECO:0007669"/>
    <property type="project" value="InterPro"/>
</dbReference>
<proteinExistence type="predicted"/>
<dbReference type="InterPro" id="IPR001314">
    <property type="entry name" value="Peptidase_S1A"/>
</dbReference>
<evidence type="ECO:0000313" key="2">
    <source>
        <dbReference type="EMBL" id="CAD7278566.1"/>
    </source>
</evidence>
<dbReference type="Proteomes" id="UP000678499">
    <property type="component" value="Unassembled WGS sequence"/>
</dbReference>
<evidence type="ECO:0000313" key="3">
    <source>
        <dbReference type="Proteomes" id="UP000678499"/>
    </source>
</evidence>
<dbReference type="InterPro" id="IPR001254">
    <property type="entry name" value="Trypsin_dom"/>
</dbReference>
<dbReference type="EMBL" id="CAJPEX010001270">
    <property type="protein sequence ID" value="CAG0918718.1"/>
    <property type="molecule type" value="Genomic_DNA"/>
</dbReference>
<protein>
    <recommendedName>
        <fullName evidence="1">Peptidase S1 domain-containing protein</fullName>
    </recommendedName>
</protein>
<dbReference type="PANTHER" id="PTHR24260">
    <property type="match status" value="1"/>
</dbReference>
<evidence type="ECO:0000259" key="1">
    <source>
        <dbReference type="PROSITE" id="PS50240"/>
    </source>
</evidence>
<accession>A0A7R9BRA4</accession>
<dbReference type="PANTHER" id="PTHR24260:SF136">
    <property type="entry name" value="GH08193P-RELATED"/>
    <property type="match status" value="1"/>
</dbReference>
<dbReference type="InterPro" id="IPR043504">
    <property type="entry name" value="Peptidase_S1_PA_chymotrypsin"/>
</dbReference>
<reference evidence="2" key="1">
    <citation type="submission" date="2020-11" db="EMBL/GenBank/DDBJ databases">
        <authorList>
            <person name="Tran Van P."/>
        </authorList>
    </citation>
    <scope>NUCLEOTIDE SEQUENCE</scope>
</reference>
<name>A0A7R9BRA4_9CRUS</name>
<dbReference type="PROSITE" id="PS50240">
    <property type="entry name" value="TRYPSIN_DOM"/>
    <property type="match status" value="1"/>
</dbReference>
<dbReference type="AlphaFoldDB" id="A0A7R9BRA4"/>
<keyword evidence="3" id="KW-1185">Reference proteome</keyword>
<dbReference type="SMART" id="SM00020">
    <property type="entry name" value="Tryp_SPc"/>
    <property type="match status" value="1"/>
</dbReference>
<dbReference type="InterPro" id="IPR051333">
    <property type="entry name" value="CLIP_Serine_Protease"/>
</dbReference>
<feature type="domain" description="Peptidase S1" evidence="1">
    <location>
        <begin position="64"/>
        <end position="347"/>
    </location>
</feature>
<dbReference type="PRINTS" id="PR00722">
    <property type="entry name" value="CHYMOTRYPSIN"/>
</dbReference>
<dbReference type="InterPro" id="IPR018114">
    <property type="entry name" value="TRYPSIN_HIS"/>
</dbReference>